<dbReference type="InterPro" id="IPR036084">
    <property type="entry name" value="Ser_inhib-like_sf"/>
</dbReference>
<evidence type="ECO:0000256" key="4">
    <source>
        <dbReference type="ARBA" id="ARBA00023157"/>
    </source>
</evidence>
<keyword evidence="3" id="KW-0677">Repeat</keyword>
<protein>
    <submittedName>
        <fullName evidence="8">Uncharacterized protein</fullName>
    </submittedName>
</protein>
<keyword evidence="2" id="KW-0964">Secreted</keyword>
<dbReference type="Proteomes" id="UP000694382">
    <property type="component" value="Chromosome 5"/>
</dbReference>
<feature type="region of interest" description="Disordered" evidence="7">
    <location>
        <begin position="1753"/>
        <end position="1875"/>
    </location>
</feature>
<dbReference type="SMART" id="SM00832">
    <property type="entry name" value="C8"/>
    <property type="match status" value="3"/>
</dbReference>
<keyword evidence="5" id="KW-0325">Glycoprotein</keyword>
<dbReference type="PROSITE" id="PS51233">
    <property type="entry name" value="VWFD"/>
    <property type="match status" value="3"/>
</dbReference>
<reference evidence="8" key="2">
    <citation type="submission" date="2025-08" db="UniProtKB">
        <authorList>
            <consortium name="Ensembl"/>
        </authorList>
    </citation>
    <scope>IDENTIFICATION</scope>
</reference>
<dbReference type="InterPro" id="IPR001007">
    <property type="entry name" value="VWF_dom"/>
</dbReference>
<evidence type="ECO:0000256" key="7">
    <source>
        <dbReference type="SAM" id="MobiDB-lite"/>
    </source>
</evidence>
<feature type="compositionally biased region" description="Low complexity" evidence="7">
    <location>
        <begin position="1761"/>
        <end position="1792"/>
    </location>
</feature>
<evidence type="ECO:0000313" key="8">
    <source>
        <dbReference type="Ensembl" id="ENSCPVP00000026562.1"/>
    </source>
</evidence>
<comment type="subcellular location">
    <subcellularLocation>
        <location evidence="1">Secreted</location>
    </subcellularLocation>
</comment>
<dbReference type="FunFam" id="2.10.25.10:FF:000414">
    <property type="entry name" value="von Willebrand factor"/>
    <property type="match status" value="1"/>
</dbReference>
<dbReference type="Pfam" id="PF08742">
    <property type="entry name" value="C8"/>
    <property type="match status" value="3"/>
</dbReference>
<feature type="compositionally biased region" description="Low complexity" evidence="7">
    <location>
        <begin position="1602"/>
        <end position="1684"/>
    </location>
</feature>
<dbReference type="SMART" id="SM00216">
    <property type="entry name" value="VWD"/>
    <property type="match status" value="3"/>
</dbReference>
<accession>A0A8U8B4E2</accession>
<dbReference type="InterPro" id="IPR014853">
    <property type="entry name" value="VWF/SSPO/ZAN-like_Cys-rich_dom"/>
</dbReference>
<evidence type="ECO:0000256" key="2">
    <source>
        <dbReference type="ARBA" id="ARBA00022525"/>
    </source>
</evidence>
<dbReference type="Gene3D" id="2.10.25.10">
    <property type="entry name" value="Laminin"/>
    <property type="match status" value="3"/>
</dbReference>
<dbReference type="InterPro" id="IPR050780">
    <property type="entry name" value="Mucin_vWF_Thrombospondin_sf"/>
</dbReference>
<evidence type="ECO:0000256" key="1">
    <source>
        <dbReference type="ARBA" id="ARBA00004613"/>
    </source>
</evidence>
<keyword evidence="9" id="KW-1185">Reference proteome</keyword>
<dbReference type="GO" id="GO:0042632">
    <property type="term" value="P:cholesterol homeostasis"/>
    <property type="evidence" value="ECO:0007669"/>
    <property type="project" value="UniProtKB-ARBA"/>
</dbReference>
<sequence length="2029" mass="221891">VKKPNRGLECFLSKDSCSTWGGGHFSTFDKYQYDFTGTCNYIFATVCDETSPDFNIQFRRGLDKKIARIIIELGPSVVIVEKGSISIRSLPYTSNGIQIAPYGRNIRLVAKLMEMELVVMWNNDDYLMVLAEKKYMGKTCGMCGNYDGYELNEFVREGKLLDTYKFAALQKMDDPSEICLSEEIPISAHDRQHKHAVICTQLLNLVSPTCSVPKDRFVIRCQLDMQDCSEPGQNNCTCSTLSEYSRQCAMSHQMVFNWRTENFCSVGKCSANQIYEECGSPCIKTCSNPEYSCSSHCTYGCFCPEGTVLDDISKNRTCVHISQCPCTLNGKTYAPGETMNAACRTCKCVMGQWNCKDLPCPGRCSLEGGSFVTTFDSRPYRFHGVCTYVLMKSSSLPHNGTLMAVYEKTGYSHSETSLSAIIYQSTKDKIVISQNDLLTDDDELKRLPYRSDITVFRQSSMYVQMHTNFGLELAVQTSPVFQAYVKVGSQFKGRTLGLCGNYNGDTTDDFMTSMDITEGTASLFVDSWRAGNCHPALERETDPCALSQLNKISAETHCSVLTKKGTVFEKCHAVVNPIPFYKRCVYQACNYEETFPYICSALGSYARACSSMGLILENWRSSMDNCTITCTGNQTFSYNTQACDRTCLSLSNRALECHPTDIPIEGCQCPKGMYLNHKNECVRKSHCPCYLEDRKYILPDQSTMTGGITCYCVNGRLSCTGKPQNPAESCKAPKKYISCSDNLEDKYGAACAPTCQMLATGIECIPTKCESGCVCADGLYENLDGRCVPAEECPCEYGGLAYGRGEQIQTECEICTCTKGKWKCVQKTRCSSTCNLYGEGHITTFDGQRFVFDGNCEYILAMDGCSVNRPISSFKIVTENVICGKSGVTCSRSISIYLGNLTIILRDETFAISGENPGIRYKVKKNALHLMFDIIIPGKYNMTLIWNKHMNFFIKISRETQETICGLCGNYNGNMKDDFETRSKYVASNELEFVNSWKENPLCGDVYFVVDPCSKNPYRKAWAEKTCSVINSQVFSACHNKVNRMPYYEACVRDSCGCDIGGDCQCMCDAIAVYAMACLEKGICIDWRTPEFCPVYCEYYNSHKRKGIDDAFSRGYNDDKCTWHYRPCNCPNQNYKYVNIEGCYNCSHDEYFDHEEERCMPCGKQHFFVHSNLKTTTFPCCFCSYPKYEASGRLHFNFCCPHPQNLSALLPAAFTHKQSTVPHIGPPVTTEKTTATTSISSTSRTSFSTGSNPPSSTEAPLETASPHPSSPPAPSSPLSTRLPSTATTSTASSTAAPSTSPRPTPTTLRPRPSSPTTSAAKESPVTESSAPTTAKTSTLPSPASSPSSTLSCSAQLLQLSHYYTLNELYGTCGSLSAHPTIPTAFAQLGSWDTACIAGPKPVSKETLHATEYHAELYIVGGLSGTVIPTQPLLRDWLNIVQWQEVVSHSHLVGGAWFVFPLVSLLLKTFSIQSHMAVLAFSKCLPMPVEQGHPIMMKKLVPISFTLPFCLYPKYEASDRLHFNFCCPHPQNLSALLPAAFTHKQSTVPHIGPPVTTEKTTATTSISSTSRTSFSTGSNPPSSTEAPLVTASPHPSSPPAPSSPLSTWLPSTATTSTASSTAAPSTSPRPTPTTLRPRPSSPTTSAAKESPVTESSAPTTAKTSTLPSPASSPSSAVSSTWFSSSQPGKTCISRQGALLRTSTGILPLGSYYKHFLPFEDRSQTVACGEDSQSQCSFFPRNTHYSITFTLEQSTLPHIGPPVTTEKTTAATSISSTSKTSVSTEVPLETASPHPSSPPAPSSPLSTRLPSTATTSTASSTAAPSPRPTPTTLRPRASSPTTSAAKESPVTESSAPTTAKTSTLPSPASSPSSTVSSTWLSSAHRGELSLFPEGTHAYSHRVLSQELVVGCCLLEGTLSISSLFKTETRQLVDRTHSLSAPFFPGNTQCSTAVSLKCCKQMPTDYPSLPHRLDVEKMMVITTCGCCRPLELLKKQFQLPCQDPDNPGRRLTTEIIAFSGCVCNFDSLGEGK</sequence>
<dbReference type="GO" id="GO:0002281">
    <property type="term" value="P:macrophage activation involved in immune response"/>
    <property type="evidence" value="ECO:0007669"/>
    <property type="project" value="UniProtKB-ARBA"/>
</dbReference>
<dbReference type="Ensembl" id="ENSCPVT00000027098.1">
    <property type="protein sequence ID" value="ENSCPVP00000026562.1"/>
    <property type="gene ID" value="ENSCPVG00000017736.1"/>
</dbReference>
<dbReference type="SUPFAM" id="SSF57567">
    <property type="entry name" value="Serine protease inhibitors"/>
    <property type="match status" value="3"/>
</dbReference>
<feature type="compositionally biased region" description="Low complexity" evidence="7">
    <location>
        <begin position="1229"/>
        <end position="1251"/>
    </location>
</feature>
<dbReference type="PANTHER" id="PTHR11339:SF264">
    <property type="entry name" value="MUCIN-6"/>
    <property type="match status" value="1"/>
</dbReference>
<dbReference type="GO" id="GO:0031012">
    <property type="term" value="C:extracellular matrix"/>
    <property type="evidence" value="ECO:0007669"/>
    <property type="project" value="TreeGrafter"/>
</dbReference>
<feature type="compositionally biased region" description="Low complexity" evidence="7">
    <location>
        <begin position="1328"/>
        <end position="1348"/>
    </location>
</feature>
<dbReference type="GO" id="GO:0046790">
    <property type="term" value="F:virion binding"/>
    <property type="evidence" value="ECO:0007669"/>
    <property type="project" value="UniProtKB-ARBA"/>
</dbReference>
<dbReference type="PRINTS" id="PR01217">
    <property type="entry name" value="PRICHEXTENSN"/>
</dbReference>
<dbReference type="PANTHER" id="PTHR11339">
    <property type="entry name" value="EXTRACELLULAR MATRIX GLYCOPROTEIN RELATED"/>
    <property type="match status" value="1"/>
</dbReference>
<reference evidence="8" key="1">
    <citation type="submission" date="2020-02" db="EMBL/GenBank/DDBJ databases">
        <authorList>
            <person name="Enbody D E."/>
            <person name="Pettersson E M."/>
        </authorList>
    </citation>
    <scope>NUCLEOTIDE SEQUENCE [LARGE SCALE GENOMIC DNA]</scope>
</reference>
<dbReference type="FunFam" id="2.10.25.10:FF:000153">
    <property type="entry name" value="MUC5B isoform 1"/>
    <property type="match status" value="2"/>
</dbReference>
<dbReference type="CDD" id="cd19941">
    <property type="entry name" value="TIL"/>
    <property type="match status" value="3"/>
</dbReference>
<dbReference type="InterPro" id="IPR002919">
    <property type="entry name" value="TIL_dom"/>
</dbReference>
<feature type="compositionally biased region" description="Low complexity" evidence="7">
    <location>
        <begin position="1276"/>
        <end position="1320"/>
    </location>
</feature>
<feature type="compositionally biased region" description="Low complexity" evidence="7">
    <location>
        <begin position="1555"/>
        <end position="1577"/>
    </location>
</feature>
<reference evidence="8" key="3">
    <citation type="submission" date="2025-09" db="UniProtKB">
        <authorList>
            <consortium name="Ensembl"/>
        </authorList>
    </citation>
    <scope>IDENTIFICATION</scope>
</reference>
<dbReference type="InterPro" id="IPR001846">
    <property type="entry name" value="VWF_type-D"/>
</dbReference>
<dbReference type="Pfam" id="PF00094">
    <property type="entry name" value="VWD"/>
    <property type="match status" value="3"/>
</dbReference>
<evidence type="ECO:0000256" key="3">
    <source>
        <dbReference type="ARBA" id="ARBA00022737"/>
    </source>
</evidence>
<feature type="region of interest" description="Disordered" evidence="7">
    <location>
        <begin position="1547"/>
        <end position="1687"/>
    </location>
</feature>
<keyword evidence="4" id="KW-1015">Disulfide bond</keyword>
<organism evidence="8 9">
    <name type="scientific">Geospiza parvula</name>
    <name type="common">Small tree-finch</name>
    <name type="synonym">Camarhynchus parvulus</name>
    <dbReference type="NCBI Taxonomy" id="87175"/>
    <lineage>
        <taxon>Eukaryota</taxon>
        <taxon>Metazoa</taxon>
        <taxon>Chordata</taxon>
        <taxon>Craniata</taxon>
        <taxon>Vertebrata</taxon>
        <taxon>Euteleostomi</taxon>
        <taxon>Archelosauria</taxon>
        <taxon>Archosauria</taxon>
        <taxon>Dinosauria</taxon>
        <taxon>Saurischia</taxon>
        <taxon>Theropoda</taxon>
        <taxon>Coelurosauria</taxon>
        <taxon>Aves</taxon>
        <taxon>Neognathae</taxon>
        <taxon>Neoaves</taxon>
        <taxon>Telluraves</taxon>
        <taxon>Australaves</taxon>
        <taxon>Passeriformes</taxon>
        <taxon>Thraupidae</taxon>
        <taxon>Camarhynchus</taxon>
    </lineage>
</organism>
<dbReference type="GO" id="GO:0005615">
    <property type="term" value="C:extracellular space"/>
    <property type="evidence" value="ECO:0007669"/>
    <property type="project" value="UniProtKB-ARBA"/>
</dbReference>
<proteinExistence type="predicted"/>
<dbReference type="GO" id="GO:0030299">
    <property type="term" value="P:intestinal cholesterol absorption"/>
    <property type="evidence" value="ECO:0007669"/>
    <property type="project" value="UniProtKB-ARBA"/>
</dbReference>
<feature type="compositionally biased region" description="Low complexity" evidence="7">
    <location>
        <begin position="1851"/>
        <end position="1875"/>
    </location>
</feature>
<comment type="function">
    <text evidence="6">Ovomucin, the glycoprotein responsible for the gel properties of egg white, is composed for 2 subunits, alpha-ovomucin/MUC5B and beta-ovomucin/MUC6.</text>
</comment>
<dbReference type="SMART" id="SM00215">
    <property type="entry name" value="VWC_out"/>
    <property type="match status" value="1"/>
</dbReference>
<name>A0A8U8B4E2_GEOPR</name>
<dbReference type="Pfam" id="PF01826">
    <property type="entry name" value="TIL"/>
    <property type="match status" value="3"/>
</dbReference>
<feature type="compositionally biased region" description="Low complexity" evidence="7">
    <location>
        <begin position="1801"/>
        <end position="1841"/>
    </location>
</feature>
<evidence type="ECO:0000256" key="5">
    <source>
        <dbReference type="ARBA" id="ARBA00023180"/>
    </source>
</evidence>
<evidence type="ECO:0000313" key="9">
    <source>
        <dbReference type="Proteomes" id="UP000694382"/>
    </source>
</evidence>
<evidence type="ECO:0000256" key="6">
    <source>
        <dbReference type="ARBA" id="ARBA00054401"/>
    </source>
</evidence>
<feature type="region of interest" description="Disordered" evidence="7">
    <location>
        <begin position="1221"/>
        <end position="1348"/>
    </location>
</feature>